<dbReference type="EMBL" id="JAOB01000026">
    <property type="protein sequence ID" value="EUA65764.1"/>
    <property type="molecule type" value="Genomic_DNA"/>
</dbReference>
<dbReference type="GO" id="GO:0043041">
    <property type="term" value="P:amino acid activation for nonribosomal peptide biosynthetic process"/>
    <property type="evidence" value="ECO:0007669"/>
    <property type="project" value="TreeGrafter"/>
</dbReference>
<dbReference type="PANTHER" id="PTHR45527">
    <property type="entry name" value="NONRIBOSOMAL PEPTIDE SYNTHETASE"/>
    <property type="match status" value="1"/>
</dbReference>
<dbReference type="EC" id="5.1.1.-" evidence="3"/>
<dbReference type="SUPFAM" id="SSF56801">
    <property type="entry name" value="Acetyl-CoA synthetase-like"/>
    <property type="match status" value="1"/>
</dbReference>
<feature type="compositionally biased region" description="Basic residues" evidence="1">
    <location>
        <begin position="573"/>
        <end position="584"/>
    </location>
</feature>
<dbReference type="PATRIC" id="fig|1299334.3.peg.2131"/>
<dbReference type="Gene3D" id="3.30.300.30">
    <property type="match status" value="1"/>
</dbReference>
<protein>
    <submittedName>
        <fullName evidence="3">Linear gramicidin synthetase subunit C domain protein</fullName>
        <ecNumber evidence="3">5.1.1.-</ecNumber>
    </submittedName>
</protein>
<gene>
    <name evidence="3" type="ORF">I553_7967</name>
</gene>
<evidence type="ECO:0000256" key="1">
    <source>
        <dbReference type="SAM" id="MobiDB-lite"/>
    </source>
</evidence>
<organism evidence="3">
    <name type="scientific">Mycobacterium xenopi 4042</name>
    <dbReference type="NCBI Taxonomy" id="1299334"/>
    <lineage>
        <taxon>Bacteria</taxon>
        <taxon>Bacillati</taxon>
        <taxon>Actinomycetota</taxon>
        <taxon>Actinomycetes</taxon>
        <taxon>Mycobacteriales</taxon>
        <taxon>Mycobacteriaceae</taxon>
        <taxon>Mycobacterium</taxon>
    </lineage>
</organism>
<feature type="region of interest" description="Disordered" evidence="1">
    <location>
        <begin position="104"/>
        <end position="224"/>
    </location>
</feature>
<feature type="region of interest" description="Disordered" evidence="1">
    <location>
        <begin position="333"/>
        <end position="355"/>
    </location>
</feature>
<comment type="caution">
    <text evidence="3">The sequence shown here is derived from an EMBL/GenBank/DDBJ whole genome shotgun (WGS) entry which is preliminary data.</text>
</comment>
<feature type="domain" description="AMP-binding enzyme C-terminal" evidence="2">
    <location>
        <begin position="2"/>
        <end position="61"/>
    </location>
</feature>
<dbReference type="Gene3D" id="3.30.559.30">
    <property type="entry name" value="Nonribosomal peptide synthetase, condensation domain"/>
    <property type="match status" value="1"/>
</dbReference>
<dbReference type="SUPFAM" id="SSF52777">
    <property type="entry name" value="CoA-dependent acyltransferases"/>
    <property type="match status" value="1"/>
</dbReference>
<feature type="compositionally biased region" description="Basic residues" evidence="1">
    <location>
        <begin position="272"/>
        <end position="291"/>
    </location>
</feature>
<feature type="compositionally biased region" description="Low complexity" evidence="1">
    <location>
        <begin position="125"/>
        <end position="134"/>
    </location>
</feature>
<reference evidence="3" key="1">
    <citation type="submission" date="2014-01" db="EMBL/GenBank/DDBJ databases">
        <authorList>
            <person name="Brown-Elliot B."/>
            <person name="Wallace R."/>
            <person name="Lenaerts A."/>
            <person name="Ordway D."/>
            <person name="DeGroote M.A."/>
            <person name="Parker T."/>
            <person name="Sizemore C."/>
            <person name="Tallon L.J."/>
            <person name="Sadzewicz L.K."/>
            <person name="Sengamalay N."/>
            <person name="Fraser C.M."/>
            <person name="Hine E."/>
            <person name="Shefchek K.A."/>
            <person name="Das S.P."/>
            <person name="Tettelin H."/>
        </authorList>
    </citation>
    <scope>NUCLEOTIDE SEQUENCE [LARGE SCALE GENOMIC DNA]</scope>
    <source>
        <strain evidence="3">4042</strain>
    </source>
</reference>
<feature type="compositionally biased region" description="Basic and acidic residues" evidence="1">
    <location>
        <begin position="167"/>
        <end position="180"/>
    </location>
</feature>
<keyword evidence="3" id="KW-0413">Isomerase</keyword>
<dbReference type="InterPro" id="IPR025110">
    <property type="entry name" value="AMP-bd_C"/>
</dbReference>
<accession>X8DBQ3</accession>
<name>X8DBQ3_MYCXE</name>
<evidence type="ECO:0000313" key="3">
    <source>
        <dbReference type="EMBL" id="EUA65764.1"/>
    </source>
</evidence>
<dbReference type="InterPro" id="IPR045851">
    <property type="entry name" value="AMP-bd_C_sf"/>
</dbReference>
<feature type="region of interest" description="Disordered" evidence="1">
    <location>
        <begin position="257"/>
        <end position="316"/>
    </location>
</feature>
<evidence type="ECO:0000259" key="2">
    <source>
        <dbReference type="Pfam" id="PF13193"/>
    </source>
</evidence>
<dbReference type="GO" id="GO:0031177">
    <property type="term" value="F:phosphopantetheine binding"/>
    <property type="evidence" value="ECO:0007669"/>
    <property type="project" value="TreeGrafter"/>
</dbReference>
<dbReference type="GO" id="GO:0044550">
    <property type="term" value="P:secondary metabolite biosynthetic process"/>
    <property type="evidence" value="ECO:0007669"/>
    <property type="project" value="TreeGrafter"/>
</dbReference>
<dbReference type="AlphaFoldDB" id="X8DBQ3"/>
<proteinExistence type="predicted"/>
<dbReference type="Pfam" id="PF13193">
    <property type="entry name" value="AMP-binding_C"/>
    <property type="match status" value="1"/>
</dbReference>
<sequence>MEQAVVIAREDRPGDKRLVGYITGAADPTGLREKLALRLPDYMVPSAVVALEALPLTVNGKLDKRALPAPEYTAGEYRAPTGAVEEILAGIYAQVLGSTVSGSTTHSSTWAGQHFGDAGGGPRAGGRPAVSAAGRVRRADGGAAGPRGRCGHRPDRTGRRRRRRGGSHPDHAVACRRERPGGAVQPNDGAAGPGRSNRSRRGGAVAGAAGPARDAATACRRPRRREWSLTVPEAGAVDARACLDTLPVLSDEALAQARSQLDPAPDNGARGVGRRHRRAGARHSPSGRRRRVVADPGGGSQHRLGPASQWPSNIPADGRDVVCPVGGPAGRARAPCGGRGTGRRVEAGDGDPGPLSAVRPEVDTYASAGHLSVGLDAETTRMLLGEVPSAFHAAVHDILLIAFGLAWAQFLDVDDVPIVIDVEGHGRHEELAPISTYPARWVVHHQVPGRVDVCGAGLGAGRRRRADLGAVIKDAKEQLRALPDGLTYGLLRYLNPDVELNGFEPVIGFNYFGRMGLRPRRSRPSCGGRARTLCSPRAATLVFRCRWRTPWTSMRSPSTPAPARSCTPIGCGRPRRWTAHRSAG</sequence>
<dbReference type="GO" id="GO:0005829">
    <property type="term" value="C:cytosol"/>
    <property type="evidence" value="ECO:0007669"/>
    <property type="project" value="TreeGrafter"/>
</dbReference>
<feature type="compositionally biased region" description="Low complexity" evidence="1">
    <location>
        <begin position="189"/>
        <end position="219"/>
    </location>
</feature>
<feature type="region of interest" description="Disordered" evidence="1">
    <location>
        <begin position="554"/>
        <end position="584"/>
    </location>
</feature>
<dbReference type="PANTHER" id="PTHR45527:SF1">
    <property type="entry name" value="FATTY ACID SYNTHASE"/>
    <property type="match status" value="1"/>
</dbReference>
<dbReference type="GO" id="GO:0016853">
    <property type="term" value="F:isomerase activity"/>
    <property type="evidence" value="ECO:0007669"/>
    <property type="project" value="UniProtKB-KW"/>
</dbReference>